<gene>
    <name evidence="1" type="ORF">H6B30_05485</name>
</gene>
<dbReference type="Pfam" id="PF08902">
    <property type="entry name" value="DUF1848"/>
    <property type="match status" value="1"/>
</dbReference>
<dbReference type="InterPro" id="IPR014998">
    <property type="entry name" value="DUF1848"/>
</dbReference>
<reference evidence="1 2" key="1">
    <citation type="journal article" date="2021" name="Sci. Rep.">
        <title>The distribution of antibiotic resistance genes in chicken gut microbiota commensals.</title>
        <authorList>
            <person name="Juricova H."/>
            <person name="Matiasovicova J."/>
            <person name="Kubasova T."/>
            <person name="Cejkova D."/>
            <person name="Rychlik I."/>
        </authorList>
    </citation>
    <scope>NUCLEOTIDE SEQUENCE [LARGE SCALE GENOMIC DNA]</scope>
    <source>
        <strain evidence="1 2">An819</strain>
    </source>
</reference>
<name>A0A939B457_9BACT</name>
<dbReference type="AlphaFoldDB" id="A0A939B457"/>
<protein>
    <submittedName>
        <fullName evidence="1">DUF1848 domain-containing protein</fullName>
    </submittedName>
</protein>
<evidence type="ECO:0000313" key="1">
    <source>
        <dbReference type="EMBL" id="MBM6661210.1"/>
    </source>
</evidence>
<comment type="caution">
    <text evidence="1">The sequence shown here is derived from an EMBL/GenBank/DDBJ whole genome shotgun (WGS) entry which is preliminary data.</text>
</comment>
<evidence type="ECO:0000313" key="2">
    <source>
        <dbReference type="Proteomes" id="UP000764045"/>
    </source>
</evidence>
<dbReference type="Proteomes" id="UP000764045">
    <property type="component" value="Unassembled WGS sequence"/>
</dbReference>
<proteinExistence type="predicted"/>
<organism evidence="1 2">
    <name type="scientific">Marseilla massiliensis</name>
    <dbReference type="NCBI Taxonomy" id="1841864"/>
    <lineage>
        <taxon>Bacteria</taxon>
        <taxon>Pseudomonadati</taxon>
        <taxon>Bacteroidota</taxon>
        <taxon>Bacteroidia</taxon>
        <taxon>Bacteroidales</taxon>
        <taxon>Prevotellaceae</taxon>
        <taxon>Marseilla</taxon>
    </lineage>
</organism>
<keyword evidence="2" id="KW-1185">Reference proteome</keyword>
<dbReference type="EMBL" id="JACJJL010000007">
    <property type="protein sequence ID" value="MBM6661210.1"/>
    <property type="molecule type" value="Genomic_DNA"/>
</dbReference>
<accession>A0A939B457</accession>
<sequence length="344" mass="38464">MITTDSGERVEAVAPVVISASRATDIPAFYAEWFFRRLERGYCVWVNPFSKRKVYVSFLRCKVIVFWTKNPAPIMPYLHILDRKRIHYYFQFTINDYEQEGLEPRVPSLGCRVDTARRLAAMIGAGRVVWRFDPMLLTPSLTPHDLLARVWRLGNMMRGCTEKLVFSFVDVGAYRRVASNLRASCSLFAQAGVTSAEPSAGQRLELAVGLARMCDRWASDGWKIDLATCAEEDDLGAYGISHNCCIDGTLIERLFGNDPELVYYLHSGKLPLPDAGGHMSVMPLARRSLKDRGQRKACGCMVSKDIGMYSTCGHLCAYCYANGSRMTVERNMAAHNPGGESLCG</sequence>